<keyword evidence="3" id="KW-1185">Reference proteome</keyword>
<evidence type="ECO:0000313" key="3">
    <source>
        <dbReference type="Proteomes" id="UP000820818"/>
    </source>
</evidence>
<dbReference type="PROSITE" id="PS00141">
    <property type="entry name" value="ASP_PROTEASE"/>
    <property type="match status" value="1"/>
</dbReference>
<proteinExistence type="predicted"/>
<dbReference type="GO" id="GO:0004190">
    <property type="term" value="F:aspartic-type endopeptidase activity"/>
    <property type="evidence" value="ECO:0007669"/>
    <property type="project" value="InterPro"/>
</dbReference>
<protein>
    <recommendedName>
        <fullName evidence="4">Peptidase A2 domain-containing protein</fullName>
    </recommendedName>
</protein>
<organism evidence="2 3">
    <name type="scientific">Daphnia sinensis</name>
    <dbReference type="NCBI Taxonomy" id="1820382"/>
    <lineage>
        <taxon>Eukaryota</taxon>
        <taxon>Metazoa</taxon>
        <taxon>Ecdysozoa</taxon>
        <taxon>Arthropoda</taxon>
        <taxon>Crustacea</taxon>
        <taxon>Branchiopoda</taxon>
        <taxon>Diplostraca</taxon>
        <taxon>Cladocera</taxon>
        <taxon>Anomopoda</taxon>
        <taxon>Daphniidae</taxon>
        <taxon>Daphnia</taxon>
        <taxon>Daphnia similis group</taxon>
    </lineage>
</organism>
<dbReference type="Pfam" id="PF03564">
    <property type="entry name" value="DUF1759"/>
    <property type="match status" value="1"/>
</dbReference>
<feature type="region of interest" description="Disordered" evidence="1">
    <location>
        <begin position="274"/>
        <end position="302"/>
    </location>
</feature>
<dbReference type="AlphaFoldDB" id="A0AAD5KNG0"/>
<feature type="compositionally biased region" description="Low complexity" evidence="1">
    <location>
        <begin position="11"/>
        <end position="22"/>
    </location>
</feature>
<dbReference type="GO" id="GO:0006508">
    <property type="term" value="P:proteolysis"/>
    <property type="evidence" value="ECO:0007669"/>
    <property type="project" value="InterPro"/>
</dbReference>
<dbReference type="PANTHER" id="PTHR47331">
    <property type="entry name" value="PHD-TYPE DOMAIN-CONTAINING PROTEIN"/>
    <property type="match status" value="1"/>
</dbReference>
<dbReference type="InterPro" id="IPR001969">
    <property type="entry name" value="Aspartic_peptidase_AS"/>
</dbReference>
<feature type="region of interest" description="Disordered" evidence="1">
    <location>
        <begin position="1"/>
        <end position="25"/>
    </location>
</feature>
<evidence type="ECO:0008006" key="4">
    <source>
        <dbReference type="Google" id="ProtNLM"/>
    </source>
</evidence>
<dbReference type="Proteomes" id="UP000820818">
    <property type="component" value="Linkage Group LG7"/>
</dbReference>
<dbReference type="PANTHER" id="PTHR47331:SF1">
    <property type="entry name" value="GAG-LIKE PROTEIN"/>
    <property type="match status" value="1"/>
</dbReference>
<dbReference type="Gene3D" id="2.40.70.10">
    <property type="entry name" value="Acid Proteases"/>
    <property type="match status" value="1"/>
</dbReference>
<evidence type="ECO:0000313" key="2">
    <source>
        <dbReference type="EMBL" id="KAI9556059.1"/>
    </source>
</evidence>
<dbReference type="InterPro" id="IPR021109">
    <property type="entry name" value="Peptidase_aspartic_dom_sf"/>
</dbReference>
<dbReference type="EMBL" id="WJBH02000007">
    <property type="protein sequence ID" value="KAI9556059.1"/>
    <property type="molecule type" value="Genomic_DNA"/>
</dbReference>
<evidence type="ECO:0000256" key="1">
    <source>
        <dbReference type="SAM" id="MobiDB-lite"/>
    </source>
</evidence>
<sequence>MSEEQSKRSIRSSSPISLSSLSGFDEEFCPVPSSKLKTSSKNVPESRSAVLKVDSWIDNLEKESAAVPANTIVPWVFGGSAPFACKTPFDGDPRDWLLFSSRFQALVHDVIPNDAQRLAILAEWVGPNVLRRISPLLRAPRGYPAVLSYMKKHYGSSEQIARCQIRDLLSLPIVKPGDRQALELFSDQLHGAVVILEQGGLEHDLKSAANLEQAVQKLPPLFRHRWARYVRKRLPRVVGLGDLDRFVEEVVEEERIAFASVELAPRIEPRGKRVSFEHPTLTKQPSLKPSAAKSPPFRPSPTVLSTQAMREADIECPSCGEAHRLSSCAEFRRRSPNGRALLAKEKGVCFNCLGGKHRSADCRLKPACESSGCRARHHSLLHGAERVFPERSGHRRFPPPDEDSSGVPGPQTFAIAPRSASNVLLAVVPVRVRAGDRTLDVLALLDTGSQATLLREDAAQALGLTGRPRKIRFGTFHGKDPLVDTRLVDFTVSSLDGEESCPVSDAFVVAHLNVGHRRMENASSSFEYLQGLDFPARDDTEVKVLIGMDVQDAHRNIEVRRPPIGVQGPNAIRTPFGWCVVETKSRVAMQLLPLLITPRKKEKHAHRHFFDQREESASTQSSIDEIQRPAPFILAIGAEMYVVTAGQVFFLFGSQSSTEAILALLAAYYIFDLEYSKYVKSTLFFLQSYCLKEPDRATDSCSALNVFLSLIECYKHRSSQ</sequence>
<gene>
    <name evidence="2" type="ORF">GHT06_018626</name>
</gene>
<accession>A0AAD5KNG0</accession>
<name>A0AAD5KNG0_9CRUS</name>
<dbReference type="InterPro" id="IPR005312">
    <property type="entry name" value="DUF1759"/>
</dbReference>
<reference evidence="2 3" key="1">
    <citation type="submission" date="2022-05" db="EMBL/GenBank/DDBJ databases">
        <title>A multi-omics perspective on studying reproductive biology in Daphnia sinensis.</title>
        <authorList>
            <person name="Jia J."/>
        </authorList>
    </citation>
    <scope>NUCLEOTIDE SEQUENCE [LARGE SCALE GENOMIC DNA]</scope>
    <source>
        <strain evidence="2 3">WSL</strain>
    </source>
</reference>
<comment type="caution">
    <text evidence="2">The sequence shown here is derived from an EMBL/GenBank/DDBJ whole genome shotgun (WGS) entry which is preliminary data.</text>
</comment>
<feature type="compositionally biased region" description="Low complexity" evidence="1">
    <location>
        <begin position="285"/>
        <end position="295"/>
    </location>
</feature>
<dbReference type="Pfam" id="PF13650">
    <property type="entry name" value="Asp_protease_2"/>
    <property type="match status" value="1"/>
</dbReference>